<accession>A0A0F7U2K7</accession>
<dbReference type="SUPFAM" id="SSF55681">
    <property type="entry name" value="Class II aaRS and biotin synthetases"/>
    <property type="match status" value="1"/>
</dbReference>
<dbReference type="InterPro" id="IPR004523">
    <property type="entry name" value="Asp-tRNA_synthase_2"/>
</dbReference>
<dbReference type="GO" id="GO:0003723">
    <property type="term" value="F:RNA binding"/>
    <property type="evidence" value="ECO:0007669"/>
    <property type="project" value="TreeGrafter"/>
</dbReference>
<dbReference type="AlphaFoldDB" id="A0A0F7U2K7"/>
<dbReference type="GO" id="GO:0006422">
    <property type="term" value="P:aspartyl-tRNA aminoacylation"/>
    <property type="evidence" value="ECO:0007669"/>
    <property type="project" value="InterPro"/>
</dbReference>
<proteinExistence type="predicted"/>
<evidence type="ECO:0000259" key="5">
    <source>
        <dbReference type="Pfam" id="PF00152"/>
    </source>
</evidence>
<dbReference type="EMBL" id="CDHK01000013">
    <property type="protein sequence ID" value="CEJ61930.1"/>
    <property type="molecule type" value="Genomic_DNA"/>
</dbReference>
<dbReference type="InterPro" id="IPR045864">
    <property type="entry name" value="aa-tRNA-synth_II/BPL/LPL"/>
</dbReference>
<keyword evidence="4" id="KW-0067">ATP-binding</keyword>
<evidence type="ECO:0000256" key="3">
    <source>
        <dbReference type="ARBA" id="ARBA00022741"/>
    </source>
</evidence>
<keyword evidence="7" id="KW-1185">Reference proteome</keyword>
<dbReference type="GO" id="GO:0005829">
    <property type="term" value="C:cytosol"/>
    <property type="evidence" value="ECO:0007669"/>
    <property type="project" value="TreeGrafter"/>
</dbReference>
<protein>
    <recommendedName>
        <fullName evidence="5">Aminoacyl-tRNA synthetase class II (D/K/N) domain-containing protein</fullName>
    </recommendedName>
</protein>
<evidence type="ECO:0000313" key="6">
    <source>
        <dbReference type="EMBL" id="CEJ61930.1"/>
    </source>
</evidence>
<keyword evidence="3" id="KW-0547">Nucleotide-binding</keyword>
<dbReference type="PANTHER" id="PTHR43450:SF2">
    <property type="entry name" value="ASPARTATE--TRNA LIGASE"/>
    <property type="match status" value="1"/>
</dbReference>
<reference evidence="7" key="1">
    <citation type="journal article" date="2015" name="Genome Announc.">
        <title>Draft genome sequence of the fungus Penicillium brasilianum MG11.</title>
        <authorList>
            <person name="Horn F."/>
            <person name="Linde J."/>
            <person name="Mattern D.J."/>
            <person name="Walther G."/>
            <person name="Guthke R."/>
            <person name="Brakhage A.A."/>
            <person name="Valiante V."/>
        </authorList>
    </citation>
    <scope>NUCLEOTIDE SEQUENCE [LARGE SCALE GENOMIC DNA]</scope>
    <source>
        <strain evidence="7">MG11</strain>
    </source>
</reference>
<sequence>MFVRGQEIVSGGQCIHEPHRLEENRRKWGINPEDMEEYLETFRWGAPPHAGAGVGLERLLMLLLQLRHPEGSTVEPPWQERTRVATDTSELQPLEKHIANYGDASSTSWFDEQFKIWRDMATGRSSCAQQQQIRYHLRLSCIAEERVEPSRNKTGSDGEIARKLRRAESINVVPLNQGELASEEIRQKIDHRIAEWLFNRKGTQVHLSEIRP</sequence>
<gene>
    <name evidence="6" type="ORF">PMG11_10446</name>
</gene>
<evidence type="ECO:0000256" key="2">
    <source>
        <dbReference type="ARBA" id="ARBA00022598"/>
    </source>
</evidence>
<organism evidence="6 7">
    <name type="scientific">Penicillium brasilianum</name>
    <dbReference type="NCBI Taxonomy" id="104259"/>
    <lineage>
        <taxon>Eukaryota</taxon>
        <taxon>Fungi</taxon>
        <taxon>Dikarya</taxon>
        <taxon>Ascomycota</taxon>
        <taxon>Pezizomycotina</taxon>
        <taxon>Eurotiomycetes</taxon>
        <taxon>Eurotiomycetidae</taxon>
        <taxon>Eurotiales</taxon>
        <taxon>Aspergillaceae</taxon>
        <taxon>Penicillium</taxon>
    </lineage>
</organism>
<keyword evidence="2" id="KW-0436">Ligase</keyword>
<dbReference type="GO" id="GO:0017101">
    <property type="term" value="C:aminoacyl-tRNA synthetase multienzyme complex"/>
    <property type="evidence" value="ECO:0007669"/>
    <property type="project" value="TreeGrafter"/>
</dbReference>
<evidence type="ECO:0000256" key="1">
    <source>
        <dbReference type="ARBA" id="ARBA00022490"/>
    </source>
</evidence>
<dbReference type="STRING" id="104259.A0A0F7U2K7"/>
<evidence type="ECO:0000313" key="7">
    <source>
        <dbReference type="Proteomes" id="UP000042958"/>
    </source>
</evidence>
<evidence type="ECO:0000256" key="4">
    <source>
        <dbReference type="ARBA" id="ARBA00022840"/>
    </source>
</evidence>
<dbReference type="Gene3D" id="3.30.930.10">
    <property type="entry name" value="Bira Bifunctional Protein, Domain 2"/>
    <property type="match status" value="1"/>
</dbReference>
<name>A0A0F7U2K7_PENBI</name>
<feature type="domain" description="Aminoacyl-tRNA synthetase class II (D/K/N)" evidence="5">
    <location>
        <begin position="1"/>
        <end position="66"/>
    </location>
</feature>
<dbReference type="GO" id="GO:0004815">
    <property type="term" value="F:aspartate-tRNA ligase activity"/>
    <property type="evidence" value="ECO:0007669"/>
    <property type="project" value="InterPro"/>
</dbReference>
<dbReference type="InterPro" id="IPR004364">
    <property type="entry name" value="Aa-tRNA-synt_II"/>
</dbReference>
<keyword evidence="1" id="KW-0963">Cytoplasm</keyword>
<dbReference type="OrthoDB" id="372395at2759"/>
<dbReference type="GO" id="GO:0005524">
    <property type="term" value="F:ATP binding"/>
    <property type="evidence" value="ECO:0007669"/>
    <property type="project" value="InterPro"/>
</dbReference>
<dbReference type="Proteomes" id="UP000042958">
    <property type="component" value="Unassembled WGS sequence"/>
</dbReference>
<dbReference type="Pfam" id="PF00152">
    <property type="entry name" value="tRNA-synt_2"/>
    <property type="match status" value="1"/>
</dbReference>
<dbReference type="PANTHER" id="PTHR43450">
    <property type="entry name" value="ASPARTYL-TRNA SYNTHETASE"/>
    <property type="match status" value="1"/>
</dbReference>